<protein>
    <recommendedName>
        <fullName evidence="9">Cullin-5</fullName>
    </recommendedName>
</protein>
<dbReference type="FunFam" id="1.20.1310.10:FF:000009">
    <property type="entry name" value="Cullin 5"/>
    <property type="match status" value="1"/>
</dbReference>
<dbReference type="Pfam" id="PF10557">
    <property type="entry name" value="Cullin_Nedd8"/>
    <property type="match status" value="1"/>
</dbReference>
<evidence type="ECO:0000256" key="3">
    <source>
        <dbReference type="ARBA" id="ARBA00006019"/>
    </source>
</evidence>
<sequence>MLKEKGQLKFEDKWPSMRPIVLKLLKQEPVSQAEWQELFYDVHLVCLWDEKGPMKLKDHLQEDIVQFIKQAQARVLAQRQEEALLKAYIAEWRKFFTQCNYLPTPFRQLETSLQGKTSSGSASVQSSCGKKGAADESIVRKLMLDSWNESIFSDIKHRLQDSAMKLVHAERNGEAFDSQLVIGVRESYVNLCSNTGDRLQIYRENFEAAYIQSTEMFYRLKAPEQLQANGVQAYMRYADSKLREEEARAQRYLEAGSNGVIQCCVKVLVSNTLSVLLAECAPLIKAGETERLQLMFRLLERVPEGVQPMLNELENHITQAGLADMVAAADIITQDSEKYVERLLELFRKFSKLVHDAFSDDPRFLTARDKAFKAVVNDTTVFRLELNTGRNAGGKAVAPESKCPELLANYCDMLLRRTPLSKRLTTEEIETRLKDVLLVLKYISNKDVFMRYHKAHLTRRLILDASADSEKEEDMVEWLREVGMPADYVNKLARMFQDIKVSEDLNCQFRTSTARHDAINIKILNAGAWARGSERVTVSLPVELEDYIPEVEEFYKKKHSGRKLQWYHHMSNGTITFATNGGKFDLDVTTFQMAVLFAWNQRPHDKITYENLRLATELPDGELRRTLWSLVAFPKLKRQLLLFSPNVTAPKDFTEHTIFWVNQEFALIKNARPQKRGKVNLIGRLQLSTERSQMEDNQSIVQLRILRTQEAIIKILKMRKRISNASLQTELVDILKNMFLPSKKMIKEQLEWLIEHKYMKRDDDDINTFIYMA</sequence>
<feature type="domain" description="Cullin family profile" evidence="12">
    <location>
        <begin position="402"/>
        <end position="631"/>
    </location>
</feature>
<keyword evidence="4" id="KW-1017">Isopeptide bond</keyword>
<dbReference type="SUPFAM" id="SSF46785">
    <property type="entry name" value="Winged helix' DNA-binding domain"/>
    <property type="match status" value="1"/>
</dbReference>
<evidence type="ECO:0000256" key="5">
    <source>
        <dbReference type="ARBA" id="ARBA00022553"/>
    </source>
</evidence>
<evidence type="ECO:0000256" key="11">
    <source>
        <dbReference type="RuleBase" id="RU003829"/>
    </source>
</evidence>
<dbReference type="SUPFAM" id="SSF74788">
    <property type="entry name" value="Cullin repeat-like"/>
    <property type="match status" value="1"/>
</dbReference>
<evidence type="ECO:0000313" key="14">
    <source>
        <dbReference type="Proteomes" id="UP000292052"/>
    </source>
</evidence>
<keyword evidence="5" id="KW-0597">Phosphoprotein</keyword>
<dbReference type="PROSITE" id="PS01256">
    <property type="entry name" value="CULLIN_1"/>
    <property type="match status" value="1"/>
</dbReference>
<evidence type="ECO:0000256" key="10">
    <source>
        <dbReference type="PROSITE-ProRule" id="PRU00330"/>
    </source>
</evidence>
<name>A0A482VXB2_ASBVE</name>
<dbReference type="Pfam" id="PF00888">
    <property type="entry name" value="Cullin"/>
    <property type="match status" value="1"/>
</dbReference>
<dbReference type="InterPro" id="IPR036388">
    <property type="entry name" value="WH-like_DNA-bd_sf"/>
</dbReference>
<dbReference type="InterPro" id="IPR016158">
    <property type="entry name" value="Cullin_homology"/>
</dbReference>
<dbReference type="InterPro" id="IPR059120">
    <property type="entry name" value="Cullin-like_AB"/>
</dbReference>
<dbReference type="EMBL" id="QDEB01057709">
    <property type="protein sequence ID" value="RZC36897.1"/>
    <property type="molecule type" value="Genomic_DNA"/>
</dbReference>
<dbReference type="InterPro" id="IPR045093">
    <property type="entry name" value="Cullin"/>
</dbReference>
<dbReference type="Gene3D" id="1.10.10.10">
    <property type="entry name" value="Winged helix-like DNA-binding domain superfamily/Winged helix DNA-binding domain"/>
    <property type="match status" value="1"/>
</dbReference>
<evidence type="ECO:0000256" key="8">
    <source>
        <dbReference type="ARBA" id="ARBA00023242"/>
    </source>
</evidence>
<keyword evidence="6" id="KW-0833">Ubl conjugation pathway</keyword>
<keyword evidence="7" id="KW-0832">Ubl conjugation</keyword>
<dbReference type="InterPro" id="IPR016157">
    <property type="entry name" value="Cullin_CS"/>
</dbReference>
<evidence type="ECO:0000256" key="6">
    <source>
        <dbReference type="ARBA" id="ARBA00022786"/>
    </source>
</evidence>
<evidence type="ECO:0000256" key="4">
    <source>
        <dbReference type="ARBA" id="ARBA00022499"/>
    </source>
</evidence>
<dbReference type="Pfam" id="PF26557">
    <property type="entry name" value="Cullin_AB"/>
    <property type="match status" value="1"/>
</dbReference>
<evidence type="ECO:0000256" key="2">
    <source>
        <dbReference type="ARBA" id="ARBA00004906"/>
    </source>
</evidence>
<dbReference type="STRING" id="1661398.A0A482VXB2"/>
<dbReference type="Proteomes" id="UP000292052">
    <property type="component" value="Unassembled WGS sequence"/>
</dbReference>
<evidence type="ECO:0000256" key="7">
    <source>
        <dbReference type="ARBA" id="ARBA00022843"/>
    </source>
</evidence>
<comment type="similarity">
    <text evidence="3 10 11">Belongs to the cullin family.</text>
</comment>
<dbReference type="GO" id="GO:0006511">
    <property type="term" value="P:ubiquitin-dependent protein catabolic process"/>
    <property type="evidence" value="ECO:0007669"/>
    <property type="project" value="InterPro"/>
</dbReference>
<evidence type="ECO:0000256" key="1">
    <source>
        <dbReference type="ARBA" id="ARBA00004123"/>
    </source>
</evidence>
<keyword evidence="14" id="KW-1185">Reference proteome</keyword>
<dbReference type="GO" id="GO:0007165">
    <property type="term" value="P:signal transduction"/>
    <property type="evidence" value="ECO:0007669"/>
    <property type="project" value="UniProtKB-ARBA"/>
</dbReference>
<dbReference type="SMART" id="SM00884">
    <property type="entry name" value="Cullin_Nedd8"/>
    <property type="match status" value="1"/>
</dbReference>
<dbReference type="GO" id="GO:0031461">
    <property type="term" value="C:cullin-RING ubiquitin ligase complex"/>
    <property type="evidence" value="ECO:0007669"/>
    <property type="project" value="InterPro"/>
</dbReference>
<dbReference type="GO" id="GO:0005634">
    <property type="term" value="C:nucleus"/>
    <property type="evidence" value="ECO:0007669"/>
    <property type="project" value="UniProtKB-SubCell"/>
</dbReference>
<dbReference type="FunFam" id="1.20.1310.10:FF:000017">
    <property type="entry name" value="Cullin 5"/>
    <property type="match status" value="1"/>
</dbReference>
<dbReference type="GO" id="GO:0031625">
    <property type="term" value="F:ubiquitin protein ligase binding"/>
    <property type="evidence" value="ECO:0007669"/>
    <property type="project" value="InterPro"/>
</dbReference>
<dbReference type="InterPro" id="IPR036390">
    <property type="entry name" value="WH_DNA-bd_sf"/>
</dbReference>
<dbReference type="PROSITE" id="PS50069">
    <property type="entry name" value="CULLIN_2"/>
    <property type="match status" value="1"/>
</dbReference>
<dbReference type="InterPro" id="IPR016159">
    <property type="entry name" value="Cullin_repeat-like_dom_sf"/>
</dbReference>
<comment type="pathway">
    <text evidence="2">Protein modification; protein ubiquitination.</text>
</comment>
<accession>A0A482VXB2</accession>
<dbReference type="FunFam" id="3.30.230.130:FF:000004">
    <property type="entry name" value="Cullin 5"/>
    <property type="match status" value="1"/>
</dbReference>
<dbReference type="FunFam" id="1.10.10.10:FF:000142">
    <property type="entry name" value="Cullin 5"/>
    <property type="match status" value="1"/>
</dbReference>
<evidence type="ECO:0000259" key="12">
    <source>
        <dbReference type="PROSITE" id="PS50069"/>
    </source>
</evidence>
<comment type="subcellular location">
    <subcellularLocation>
        <location evidence="1">Nucleus</location>
    </subcellularLocation>
</comment>
<dbReference type="FunFam" id="1.20.1310.10:FF:000014">
    <property type="entry name" value="Cullin 5"/>
    <property type="match status" value="1"/>
</dbReference>
<dbReference type="InterPro" id="IPR036317">
    <property type="entry name" value="Cullin_homology_sf"/>
</dbReference>
<dbReference type="Gene3D" id="1.20.1310.10">
    <property type="entry name" value="Cullin Repeats"/>
    <property type="match status" value="4"/>
</dbReference>
<dbReference type="SUPFAM" id="SSF75632">
    <property type="entry name" value="Cullin homology domain"/>
    <property type="match status" value="1"/>
</dbReference>
<dbReference type="GO" id="GO:0016567">
    <property type="term" value="P:protein ubiquitination"/>
    <property type="evidence" value="ECO:0007669"/>
    <property type="project" value="UniProtKB-ARBA"/>
</dbReference>
<dbReference type="OrthoDB" id="27073at2759"/>
<keyword evidence="8" id="KW-0539">Nucleus</keyword>
<reference evidence="13 14" key="1">
    <citation type="submission" date="2017-03" db="EMBL/GenBank/DDBJ databases">
        <title>Genome of the blue death feigning beetle - Asbolus verrucosus.</title>
        <authorList>
            <person name="Rider S.D."/>
        </authorList>
    </citation>
    <scope>NUCLEOTIDE SEQUENCE [LARGE SCALE GENOMIC DNA]</scope>
    <source>
        <strain evidence="13">Butters</strain>
        <tissue evidence="13">Head and leg muscle</tissue>
    </source>
</reference>
<dbReference type="Gene3D" id="3.30.230.130">
    <property type="entry name" value="Cullin, Chain C, Domain 2"/>
    <property type="match status" value="1"/>
</dbReference>
<dbReference type="SMART" id="SM00182">
    <property type="entry name" value="CULLIN"/>
    <property type="match status" value="1"/>
</dbReference>
<comment type="caution">
    <text evidence="13">The sequence shown here is derived from an EMBL/GenBank/DDBJ whole genome shotgun (WGS) entry which is preliminary data.</text>
</comment>
<dbReference type="AlphaFoldDB" id="A0A482VXB2"/>
<organism evidence="13 14">
    <name type="scientific">Asbolus verrucosus</name>
    <name type="common">Desert ironclad beetle</name>
    <dbReference type="NCBI Taxonomy" id="1661398"/>
    <lineage>
        <taxon>Eukaryota</taxon>
        <taxon>Metazoa</taxon>
        <taxon>Ecdysozoa</taxon>
        <taxon>Arthropoda</taxon>
        <taxon>Hexapoda</taxon>
        <taxon>Insecta</taxon>
        <taxon>Pterygota</taxon>
        <taxon>Neoptera</taxon>
        <taxon>Endopterygota</taxon>
        <taxon>Coleoptera</taxon>
        <taxon>Polyphaga</taxon>
        <taxon>Cucujiformia</taxon>
        <taxon>Tenebrionidae</taxon>
        <taxon>Pimeliinae</taxon>
        <taxon>Asbolus</taxon>
    </lineage>
</organism>
<proteinExistence type="inferred from homology"/>
<evidence type="ECO:0000256" key="9">
    <source>
        <dbReference type="ARBA" id="ARBA00040451"/>
    </source>
</evidence>
<evidence type="ECO:0000313" key="13">
    <source>
        <dbReference type="EMBL" id="RZC36897.1"/>
    </source>
</evidence>
<gene>
    <name evidence="13" type="ORF">BDFB_001234</name>
</gene>
<dbReference type="InterPro" id="IPR001373">
    <property type="entry name" value="Cullin_N"/>
</dbReference>
<dbReference type="InterPro" id="IPR019559">
    <property type="entry name" value="Cullin_neddylation_domain"/>
</dbReference>
<dbReference type="PANTHER" id="PTHR11932">
    <property type="entry name" value="CULLIN"/>
    <property type="match status" value="1"/>
</dbReference>